<organism evidence="2 3">
    <name type="scientific">Ructibacterium gallinarum</name>
    <dbReference type="NCBI Taxonomy" id="2779355"/>
    <lineage>
        <taxon>Bacteria</taxon>
        <taxon>Bacillati</taxon>
        <taxon>Bacillota</taxon>
        <taxon>Clostridia</taxon>
        <taxon>Eubacteriales</taxon>
        <taxon>Oscillospiraceae</taxon>
        <taxon>Ructibacterium</taxon>
    </lineage>
</organism>
<name>A0A9D5M6F4_9FIRM</name>
<dbReference type="InterPro" id="IPR001279">
    <property type="entry name" value="Metallo-B-lactamas"/>
</dbReference>
<dbReference type="AlphaFoldDB" id="A0A9D5M6F4"/>
<accession>A0A9D5M6F4</accession>
<dbReference type="InterPro" id="IPR041712">
    <property type="entry name" value="DHPS-like_MBL-fold"/>
</dbReference>
<dbReference type="SUPFAM" id="SSF56281">
    <property type="entry name" value="Metallo-hydrolase/oxidoreductase"/>
    <property type="match status" value="1"/>
</dbReference>
<dbReference type="Proteomes" id="UP000806542">
    <property type="component" value="Unassembled WGS sequence"/>
</dbReference>
<evidence type="ECO:0000313" key="2">
    <source>
        <dbReference type="EMBL" id="MBE5040367.1"/>
    </source>
</evidence>
<comment type="caution">
    <text evidence="2">The sequence shown here is derived from an EMBL/GenBank/DDBJ whole genome shotgun (WGS) entry which is preliminary data.</text>
</comment>
<dbReference type="EMBL" id="JADCKB010000014">
    <property type="protein sequence ID" value="MBE5040367.1"/>
    <property type="molecule type" value="Genomic_DNA"/>
</dbReference>
<proteinExistence type="predicted"/>
<dbReference type="PANTHER" id="PTHR13754">
    <property type="entry name" value="METALLO-BETA-LACTAMASE SUPERFAMILY PROTEIN"/>
    <property type="match status" value="1"/>
</dbReference>
<keyword evidence="3" id="KW-1185">Reference proteome</keyword>
<protein>
    <submittedName>
        <fullName evidence="2">MBL fold metallo-hydrolase</fullName>
    </submittedName>
</protein>
<dbReference type="SMART" id="SM00849">
    <property type="entry name" value="Lactamase_B"/>
    <property type="match status" value="1"/>
</dbReference>
<dbReference type="GO" id="GO:0016740">
    <property type="term" value="F:transferase activity"/>
    <property type="evidence" value="ECO:0007669"/>
    <property type="project" value="TreeGrafter"/>
</dbReference>
<dbReference type="InterPro" id="IPR052926">
    <property type="entry name" value="Metallo-beta-lactamase_dom"/>
</dbReference>
<dbReference type="Pfam" id="PF00753">
    <property type="entry name" value="Lactamase_B"/>
    <property type="match status" value="1"/>
</dbReference>
<sequence>MKISMLMENTTEIPGFLQEHGLSLYIETKGHHILFDTGQTEGFAKNARRMGIDLQQADIMILSHGHYDHSGGMMHFLKCNSDAPIYLRASALEPHFSPAGKEIGVNPAIGLCGRLHFIKDNFSFEDGMRLITLDEENGEDKISAYGFSALCGGKKVPDDFRHEQYLEIRENGKNILFSGCSHKGIWNIVHQLHPDVLIGGFHFKDLPLNTTGKRMLDAEAERLMKENTVYYTCHCTGLEQYRYLKAIMGDRLHYLSAGQTVEIG</sequence>
<evidence type="ECO:0000313" key="3">
    <source>
        <dbReference type="Proteomes" id="UP000806542"/>
    </source>
</evidence>
<evidence type="ECO:0000259" key="1">
    <source>
        <dbReference type="SMART" id="SM00849"/>
    </source>
</evidence>
<dbReference type="InterPro" id="IPR036866">
    <property type="entry name" value="RibonucZ/Hydroxyglut_hydro"/>
</dbReference>
<reference evidence="2" key="1">
    <citation type="submission" date="2020-10" db="EMBL/GenBank/DDBJ databases">
        <title>ChiBAC.</title>
        <authorList>
            <person name="Zenner C."/>
            <person name="Hitch T.C.A."/>
            <person name="Clavel T."/>
        </authorList>
    </citation>
    <scope>NUCLEOTIDE SEQUENCE</scope>
    <source>
        <strain evidence="2">DSM 107454</strain>
    </source>
</reference>
<dbReference type="Gene3D" id="3.60.15.10">
    <property type="entry name" value="Ribonuclease Z/Hydroxyacylglutathione hydrolase-like"/>
    <property type="match status" value="1"/>
</dbReference>
<dbReference type="RefSeq" id="WP_226392917.1">
    <property type="nucleotide sequence ID" value="NZ_JADCKB010000014.1"/>
</dbReference>
<dbReference type="CDD" id="cd07713">
    <property type="entry name" value="DHPS-like_MBL-fold"/>
    <property type="match status" value="1"/>
</dbReference>
<gene>
    <name evidence="2" type="ORF">INF28_07815</name>
</gene>
<dbReference type="PANTHER" id="PTHR13754:SF13">
    <property type="entry name" value="METALLO-BETA-LACTAMASE SUPERFAMILY PROTEIN (AFU_ORTHOLOGUE AFUA_3G07630)"/>
    <property type="match status" value="1"/>
</dbReference>
<feature type="domain" description="Metallo-beta-lactamase" evidence="1">
    <location>
        <begin position="20"/>
        <end position="234"/>
    </location>
</feature>